<dbReference type="EMBL" id="MT143693">
    <property type="protein sequence ID" value="QJB00418.1"/>
    <property type="molecule type" value="Genomic_DNA"/>
</dbReference>
<reference evidence="3" key="1">
    <citation type="submission" date="2020-03" db="EMBL/GenBank/DDBJ databases">
        <title>The deep terrestrial virosphere.</title>
        <authorList>
            <person name="Holmfeldt K."/>
            <person name="Nilsson E."/>
            <person name="Simone D."/>
            <person name="Lopez-Fernandez M."/>
            <person name="Wu X."/>
            <person name="de Brujin I."/>
            <person name="Lundin D."/>
            <person name="Andersson A."/>
            <person name="Bertilsson S."/>
            <person name="Dopson M."/>
        </authorList>
    </citation>
    <scope>NUCLEOTIDE SEQUENCE</scope>
    <source>
        <strain evidence="3">MM171A00458</strain>
    </source>
</reference>
<keyword evidence="1" id="KW-0472">Membrane</keyword>
<dbReference type="InterPro" id="IPR002890">
    <property type="entry name" value="MG2"/>
</dbReference>
<evidence type="ECO:0000256" key="1">
    <source>
        <dbReference type="SAM" id="Phobius"/>
    </source>
</evidence>
<gene>
    <name evidence="3" type="ORF">MM171A00458_0002</name>
</gene>
<feature type="transmembrane region" description="Helical" evidence="1">
    <location>
        <begin position="6"/>
        <end position="25"/>
    </location>
</feature>
<evidence type="ECO:0000313" key="3">
    <source>
        <dbReference type="EMBL" id="QJB00418.1"/>
    </source>
</evidence>
<organism evidence="3">
    <name type="scientific">viral metagenome</name>
    <dbReference type="NCBI Taxonomy" id="1070528"/>
    <lineage>
        <taxon>unclassified sequences</taxon>
        <taxon>metagenomes</taxon>
        <taxon>organismal metagenomes</taxon>
    </lineage>
</organism>
<name>A0A6M3LYS2_9ZZZZ</name>
<sequence>MIPIWVILLIVAIVILWILIWKIVIIPSISVTTDKASYDRSETVQIGGVLSDQTSAGIPGKTVIGAIEDPVGSVFPTIEVVTAADGSFATPWEIPDDAVGGTYTVTVSALGISASKTFSQMIQRVAGLAVWVPFK</sequence>
<dbReference type="Pfam" id="PF01835">
    <property type="entry name" value="MG2"/>
    <property type="match status" value="1"/>
</dbReference>
<dbReference type="AlphaFoldDB" id="A0A6M3LYS2"/>
<dbReference type="Gene3D" id="2.60.40.1930">
    <property type="match status" value="1"/>
</dbReference>
<keyword evidence="1" id="KW-1133">Transmembrane helix</keyword>
<feature type="domain" description="Macroglobulin" evidence="2">
    <location>
        <begin position="31"/>
        <end position="118"/>
    </location>
</feature>
<proteinExistence type="predicted"/>
<protein>
    <recommendedName>
        <fullName evidence="2">Macroglobulin domain-containing protein</fullName>
    </recommendedName>
</protein>
<keyword evidence="1" id="KW-0812">Transmembrane</keyword>
<evidence type="ECO:0000259" key="2">
    <source>
        <dbReference type="Pfam" id="PF01835"/>
    </source>
</evidence>
<accession>A0A6M3LYS2</accession>
<dbReference type="GO" id="GO:0004866">
    <property type="term" value="F:endopeptidase inhibitor activity"/>
    <property type="evidence" value="ECO:0007669"/>
    <property type="project" value="InterPro"/>
</dbReference>